<protein>
    <submittedName>
        <fullName evidence="2">Uncharacterized protein</fullName>
    </submittedName>
</protein>
<evidence type="ECO:0000256" key="1">
    <source>
        <dbReference type="SAM" id="Phobius"/>
    </source>
</evidence>
<name>A0A5M9QTF4_9HELI</name>
<dbReference type="Proteomes" id="UP000323707">
    <property type="component" value="Unassembled WGS sequence"/>
</dbReference>
<sequence>MTGVLSNYLESTFQAIQSWVSNAVDYTIFMAVITNLGNSYPKNRVKQPQPHRKTSEAVQGVAAAGFFRNLRIVFSQSIPNLESTFSWCLLAGFGVYAWLARWAFWQGFWWDFLA</sequence>
<dbReference type="AlphaFoldDB" id="A0A5M9QTF4"/>
<accession>A0A5M9QTF4</accession>
<evidence type="ECO:0000313" key="3">
    <source>
        <dbReference type="Proteomes" id="UP000323707"/>
    </source>
</evidence>
<comment type="caution">
    <text evidence="2">The sequence shown here is derived from an EMBL/GenBank/DDBJ whole genome shotgun (WGS) entry which is preliminary data.</text>
</comment>
<dbReference type="EMBL" id="VXKE01000006">
    <property type="protein sequence ID" value="KAA8710806.1"/>
    <property type="molecule type" value="Genomic_DNA"/>
</dbReference>
<proteinExistence type="predicted"/>
<keyword evidence="1" id="KW-0812">Transmembrane</keyword>
<organism evidence="2 3">
    <name type="scientific">Helicobacter canis</name>
    <dbReference type="NCBI Taxonomy" id="29419"/>
    <lineage>
        <taxon>Bacteria</taxon>
        <taxon>Pseudomonadati</taxon>
        <taxon>Campylobacterota</taxon>
        <taxon>Epsilonproteobacteria</taxon>
        <taxon>Campylobacterales</taxon>
        <taxon>Helicobacteraceae</taxon>
        <taxon>Helicobacter</taxon>
    </lineage>
</organism>
<keyword evidence="1" id="KW-0472">Membrane</keyword>
<reference evidence="2 3" key="1">
    <citation type="submission" date="2019-09" db="EMBL/GenBank/DDBJ databases">
        <title>Draft genome sequence of various Type strains from the CCUG.</title>
        <authorList>
            <person name="Pineiro-Iglesias B."/>
            <person name="Tunovic T."/>
            <person name="Unosson C."/>
            <person name="Inganas E."/>
            <person name="Ohlen M."/>
            <person name="Cardew S."/>
            <person name="Jensie-Markopoulos S."/>
            <person name="Salva-Serra F."/>
            <person name="Jaen-Luchoro D."/>
            <person name="Karlsson R."/>
            <person name="Svensson-Stadler L."/>
            <person name="Chun J."/>
            <person name="Moore E."/>
        </authorList>
    </citation>
    <scope>NUCLEOTIDE SEQUENCE [LARGE SCALE GENOMIC DNA]</scope>
    <source>
        <strain evidence="2 3">CCUG 32756T</strain>
    </source>
</reference>
<dbReference type="RefSeq" id="WP_150336915.1">
    <property type="nucleotide sequence ID" value="NZ_JAERIX010000026.1"/>
</dbReference>
<gene>
    <name evidence="2" type="ORF">F4V45_02525</name>
</gene>
<keyword evidence="1" id="KW-1133">Transmembrane helix</keyword>
<evidence type="ECO:0000313" key="2">
    <source>
        <dbReference type="EMBL" id="KAA8710806.1"/>
    </source>
</evidence>
<feature type="transmembrane region" description="Helical" evidence="1">
    <location>
        <begin position="84"/>
        <end position="104"/>
    </location>
</feature>